<dbReference type="GO" id="GO:0019354">
    <property type="term" value="P:siroheme biosynthetic process"/>
    <property type="evidence" value="ECO:0007669"/>
    <property type="project" value="UniProtKB-UniPathway"/>
</dbReference>
<evidence type="ECO:0000256" key="4">
    <source>
        <dbReference type="ARBA" id="ARBA00023027"/>
    </source>
</evidence>
<evidence type="ECO:0000256" key="6">
    <source>
        <dbReference type="ARBA" id="ARBA00047561"/>
    </source>
</evidence>
<evidence type="ECO:0000313" key="8">
    <source>
        <dbReference type="Proteomes" id="UP000306509"/>
    </source>
</evidence>
<accession>A0A4U8Q7W3</accession>
<dbReference type="GO" id="GO:0004325">
    <property type="term" value="F:ferrochelatase activity"/>
    <property type="evidence" value="ECO:0007669"/>
    <property type="project" value="InterPro"/>
</dbReference>
<dbReference type="AlphaFoldDB" id="A0A4U8Q7W3"/>
<dbReference type="UniPathway" id="UPA00262">
    <property type="reaction ID" value="UER00222"/>
</dbReference>
<dbReference type="Pfam" id="PF13241">
    <property type="entry name" value="NAD_binding_7"/>
    <property type="match status" value="1"/>
</dbReference>
<dbReference type="RefSeq" id="WP_027294698.1">
    <property type="nucleotide sequence ID" value="NZ_CABMJZ010000109.1"/>
</dbReference>
<sequence>MAEKKKPYFPMFVDLSEKKVVVVGAGTIAKRRIRSLIEFTNHLVVIAPEVNPELQELESSGVIGILRKNYEREDIYGADIVIAATNDHKTNDDIYSVCKCMGITVNVCSDKNKCDFYFPGIARKEQIVVGVTATGTDHRKAKDVVEKVRQIL</sequence>
<dbReference type="InterPro" id="IPR006367">
    <property type="entry name" value="Sirohaem_synthase_N"/>
</dbReference>
<dbReference type="Gene3D" id="3.40.50.720">
    <property type="entry name" value="NAD(P)-binding Rossmann-like Domain"/>
    <property type="match status" value="1"/>
</dbReference>
<comment type="catalytic activity">
    <reaction evidence="6">
        <text>precorrin-2 + NAD(+) = sirohydrochlorin + NADH + 2 H(+)</text>
        <dbReference type="Rhea" id="RHEA:15613"/>
        <dbReference type="ChEBI" id="CHEBI:15378"/>
        <dbReference type="ChEBI" id="CHEBI:57540"/>
        <dbReference type="ChEBI" id="CHEBI:57945"/>
        <dbReference type="ChEBI" id="CHEBI:58351"/>
        <dbReference type="ChEBI" id="CHEBI:58827"/>
        <dbReference type="EC" id="1.3.1.76"/>
    </reaction>
</comment>
<dbReference type="PANTHER" id="PTHR35330:SF1">
    <property type="entry name" value="SIROHEME BIOSYNTHESIS PROTEIN MET8"/>
    <property type="match status" value="1"/>
</dbReference>
<comment type="caution">
    <text evidence="7">The sequence shown here is derived from an EMBL/GenBank/DDBJ whole genome shotgun (WGS) entry which is preliminary data.</text>
</comment>
<organism evidence="7 8">
    <name type="scientific">Robinsoniella peoriensis</name>
    <dbReference type="NCBI Taxonomy" id="180332"/>
    <lineage>
        <taxon>Bacteria</taxon>
        <taxon>Bacillati</taxon>
        <taxon>Bacillota</taxon>
        <taxon>Clostridia</taxon>
        <taxon>Lachnospirales</taxon>
        <taxon>Lachnospiraceae</taxon>
        <taxon>Robinsoniella</taxon>
    </lineage>
</organism>
<evidence type="ECO:0000256" key="5">
    <source>
        <dbReference type="ARBA" id="ARBA00023244"/>
    </source>
</evidence>
<dbReference type="GO" id="GO:0043115">
    <property type="term" value="F:precorrin-2 dehydrogenase activity"/>
    <property type="evidence" value="ECO:0007669"/>
    <property type="project" value="UniProtKB-EC"/>
</dbReference>
<reference evidence="7 8" key="1">
    <citation type="journal article" date="2019" name="Anaerobe">
        <title>Detection of Robinsoniella peoriensis in multiple bone samples of a trauma patient.</title>
        <authorList>
            <person name="Schrottner P."/>
            <person name="Hartwich K."/>
            <person name="Bunk B."/>
            <person name="Schober I."/>
            <person name="Helbig S."/>
            <person name="Rudolph W.W."/>
            <person name="Gunzer F."/>
        </authorList>
    </citation>
    <scope>NUCLEOTIDE SEQUENCE [LARGE SCALE GENOMIC DNA]</scope>
    <source>
        <strain evidence="7 8">DSM 106044</strain>
    </source>
</reference>
<comment type="pathway">
    <text evidence="1">Porphyrin-containing compound metabolism; siroheme biosynthesis; sirohydrochlorin from precorrin-2: step 1/1.</text>
</comment>
<dbReference type="SUPFAM" id="SSF51735">
    <property type="entry name" value="NAD(P)-binding Rossmann-fold domains"/>
    <property type="match status" value="1"/>
</dbReference>
<evidence type="ECO:0000256" key="2">
    <source>
        <dbReference type="ARBA" id="ARBA00012400"/>
    </source>
</evidence>
<dbReference type="EC" id="1.3.1.76" evidence="2"/>
<evidence type="ECO:0000256" key="3">
    <source>
        <dbReference type="ARBA" id="ARBA00023002"/>
    </source>
</evidence>
<keyword evidence="4" id="KW-0520">NAD</keyword>
<dbReference type="NCBIfam" id="TIGR01470">
    <property type="entry name" value="cysG_Nterm"/>
    <property type="match status" value="1"/>
</dbReference>
<dbReference type="InterPro" id="IPR028161">
    <property type="entry name" value="Met8-like"/>
</dbReference>
<evidence type="ECO:0000256" key="1">
    <source>
        <dbReference type="ARBA" id="ARBA00005010"/>
    </source>
</evidence>
<evidence type="ECO:0000313" key="7">
    <source>
        <dbReference type="EMBL" id="TLD00609.1"/>
    </source>
</evidence>
<dbReference type="PANTHER" id="PTHR35330">
    <property type="entry name" value="SIROHEME BIOSYNTHESIS PROTEIN MET8"/>
    <property type="match status" value="1"/>
</dbReference>
<dbReference type="Proteomes" id="UP000306509">
    <property type="component" value="Unassembled WGS sequence"/>
</dbReference>
<keyword evidence="5" id="KW-0627">Porphyrin biosynthesis</keyword>
<name>A0A4U8Q7W3_9FIRM</name>
<protein>
    <recommendedName>
        <fullName evidence="2">precorrin-2 dehydrogenase</fullName>
        <ecNumber evidence="2">1.3.1.76</ecNumber>
    </recommendedName>
</protein>
<proteinExistence type="predicted"/>
<dbReference type="InterPro" id="IPR036291">
    <property type="entry name" value="NAD(P)-bd_dom_sf"/>
</dbReference>
<keyword evidence="3 7" id="KW-0560">Oxidoreductase</keyword>
<dbReference type="EMBL" id="QGQD01000052">
    <property type="protein sequence ID" value="TLD00609.1"/>
    <property type="molecule type" value="Genomic_DNA"/>
</dbReference>
<dbReference type="STRING" id="180332.GCA_000797495_02860"/>
<gene>
    <name evidence="7" type="primary">sirC</name>
    <name evidence="7" type="ORF">DSM106044_02557</name>
</gene>
<keyword evidence="8" id="KW-1185">Reference proteome</keyword>